<keyword evidence="2" id="KW-0732">Signal</keyword>
<dbReference type="EMBL" id="JBIGIA010000002">
    <property type="protein sequence ID" value="MFG6455936.1"/>
    <property type="molecule type" value="Genomic_DNA"/>
</dbReference>
<feature type="compositionally biased region" description="Basic and acidic residues" evidence="1">
    <location>
        <begin position="104"/>
        <end position="113"/>
    </location>
</feature>
<feature type="chain" id="PRO_5046637870" description="MSHA biogenesis protein MshK" evidence="2">
    <location>
        <begin position="18"/>
        <end position="131"/>
    </location>
</feature>
<organism evidence="3 4">
    <name type="scientific">Pelomonas nitida</name>
    <dbReference type="NCBI Taxonomy" id="3299027"/>
    <lineage>
        <taxon>Bacteria</taxon>
        <taxon>Pseudomonadati</taxon>
        <taxon>Pseudomonadota</taxon>
        <taxon>Betaproteobacteria</taxon>
        <taxon>Burkholderiales</taxon>
        <taxon>Sphaerotilaceae</taxon>
        <taxon>Roseateles</taxon>
    </lineage>
</organism>
<dbReference type="Proteomes" id="UP001606305">
    <property type="component" value="Unassembled WGS sequence"/>
</dbReference>
<dbReference type="RefSeq" id="WP_394486618.1">
    <property type="nucleotide sequence ID" value="NZ_JBIGIA010000002.1"/>
</dbReference>
<evidence type="ECO:0000256" key="2">
    <source>
        <dbReference type="SAM" id="SignalP"/>
    </source>
</evidence>
<accession>A0ABW7G209</accession>
<feature type="compositionally biased region" description="Basic residues" evidence="1">
    <location>
        <begin position="122"/>
        <end position="131"/>
    </location>
</feature>
<feature type="signal peptide" evidence="2">
    <location>
        <begin position="1"/>
        <end position="17"/>
    </location>
</feature>
<evidence type="ECO:0000313" key="4">
    <source>
        <dbReference type="Proteomes" id="UP001606305"/>
    </source>
</evidence>
<proteinExistence type="predicted"/>
<comment type="caution">
    <text evidence="3">The sequence shown here is derived from an EMBL/GenBank/DDBJ whole genome shotgun (WGS) entry which is preliminary data.</text>
</comment>
<gene>
    <name evidence="3" type="ORF">ACG00X_03745</name>
</gene>
<reference evidence="3 4" key="1">
    <citation type="submission" date="2024-09" db="EMBL/GenBank/DDBJ databases">
        <title>Novel species of the genus Pelomonas and Roseateles isolated from streams.</title>
        <authorList>
            <person name="Lu H."/>
        </authorList>
    </citation>
    <scope>NUCLEOTIDE SEQUENCE [LARGE SCALE GENOMIC DNA]</scope>
    <source>
        <strain evidence="3 4">BYS96W</strain>
    </source>
</reference>
<evidence type="ECO:0008006" key="5">
    <source>
        <dbReference type="Google" id="ProtNLM"/>
    </source>
</evidence>
<feature type="region of interest" description="Disordered" evidence="1">
    <location>
        <begin position="104"/>
        <end position="131"/>
    </location>
</feature>
<name>A0ABW7G209_9BURK</name>
<protein>
    <recommendedName>
        <fullName evidence="5">MSHA biogenesis protein MshK</fullName>
    </recommendedName>
</protein>
<evidence type="ECO:0000313" key="3">
    <source>
        <dbReference type="EMBL" id="MFG6455936.1"/>
    </source>
</evidence>
<sequence length="131" mass="13911">MKTLPLLALIAALSAQAQDGPRDPTALPAPLRSALAAAQAASAASGVDDGREGIRQLVFANGRGYVVQHGRRYAVGELLDGARIERITEQAVWLREAGQVRREPLYAGVEKRPPAPAPKASAPKKTKEKQP</sequence>
<keyword evidence="4" id="KW-1185">Reference proteome</keyword>
<evidence type="ECO:0000256" key="1">
    <source>
        <dbReference type="SAM" id="MobiDB-lite"/>
    </source>
</evidence>